<dbReference type="VEuPathDB" id="VectorBase:ACON013470"/>
<dbReference type="Proteomes" id="UP001105220">
    <property type="component" value="Unplaced"/>
</dbReference>
<keyword evidence="1" id="KW-0812">Transmembrane</keyword>
<evidence type="ECO:0000313" key="3">
    <source>
        <dbReference type="Proteomes" id="UP001105220"/>
    </source>
</evidence>
<evidence type="ECO:0000313" key="2">
    <source>
        <dbReference type="EnsemblMetazoa" id="ACON013470-PA"/>
    </source>
</evidence>
<name>A0A6E8W741_ANOCL</name>
<accession>A0A6E8W741</accession>
<organism evidence="2 3">
    <name type="scientific">Anopheles coluzzii</name>
    <name type="common">African malaria mosquito</name>
    <dbReference type="NCBI Taxonomy" id="1518534"/>
    <lineage>
        <taxon>Eukaryota</taxon>
        <taxon>Metazoa</taxon>
        <taxon>Ecdysozoa</taxon>
        <taxon>Arthropoda</taxon>
        <taxon>Hexapoda</taxon>
        <taxon>Insecta</taxon>
        <taxon>Pterygota</taxon>
        <taxon>Neoptera</taxon>
        <taxon>Endopterygota</taxon>
        <taxon>Diptera</taxon>
        <taxon>Nematocera</taxon>
        <taxon>Culicoidea</taxon>
        <taxon>Culicidae</taxon>
        <taxon>Anophelinae</taxon>
        <taxon>Anopheles</taxon>
    </lineage>
</organism>
<dbReference type="EnsemblMetazoa" id="ACON013470-RA">
    <property type="protein sequence ID" value="ACON013470-PA"/>
    <property type="gene ID" value="ACON013470"/>
</dbReference>
<protein>
    <submittedName>
        <fullName evidence="2">Uncharacterized protein</fullName>
    </submittedName>
</protein>
<sequence>MERAKMTLPASCLARWPITILMMFGAGTVMRNEFCSTRR</sequence>
<proteinExistence type="predicted"/>
<evidence type="ECO:0000256" key="1">
    <source>
        <dbReference type="SAM" id="Phobius"/>
    </source>
</evidence>
<dbReference type="AlphaFoldDB" id="A0A6E8W741"/>
<keyword evidence="3" id="KW-1185">Reference proteome</keyword>
<feature type="transmembrane region" description="Helical" evidence="1">
    <location>
        <begin position="12"/>
        <end position="30"/>
    </location>
</feature>
<reference key="1">
    <citation type="journal article" date="2019" name="Genes (Basel)">
        <title>A High-Quality De novo Genome Assembly from a Single Mosquito Using PacBio Sequencing.</title>
        <authorList>
            <person name="Kingan S.B."/>
            <person name="Heaton H."/>
            <person name="Cudini J."/>
            <person name="Lambert C.C."/>
            <person name="Baybayan P."/>
            <person name="Galvin B.D."/>
            <person name="Durbin R."/>
            <person name="Korlach J."/>
            <person name="Lawniczak M.K.N."/>
        </authorList>
    </citation>
    <scope>NUCLEOTIDE SEQUENCE [LARGE SCALE GENOMIC DNA]</scope>
    <source>
        <strain>Mali-NIH</strain>
    </source>
</reference>
<reference evidence="2" key="2">
    <citation type="submission" date="2020-05" db="UniProtKB">
        <authorList>
            <consortium name="EnsemblMetazoa"/>
        </authorList>
    </citation>
    <scope>IDENTIFICATION</scope>
    <source>
        <strain evidence="2">Ngousso</strain>
    </source>
</reference>
<keyword evidence="1" id="KW-1133">Transmembrane helix</keyword>
<keyword evidence="1" id="KW-0472">Membrane</keyword>